<sequence>MLLYVALFLLVSGHISDADMDIDMELDDFEFELFQEQAAGGAPAEEKSTGMGETGVTRVENTVQTIETKLTELDELERKILIAIDNDMNNDKAKMSSNKVDAAKSSQKISEEKEQLNKLKDIRPRLKQKMREVIKVLPKREQYRLIRKMDLRHRFSLGTEMDTS</sequence>
<dbReference type="EMBL" id="KB206946">
    <property type="protein sequence ID" value="ELP86629.1"/>
    <property type="molecule type" value="Genomic_DNA"/>
</dbReference>
<accession>A0A0A1TYQ6</accession>
<evidence type="ECO:0000256" key="1">
    <source>
        <dbReference type="SAM" id="MobiDB-lite"/>
    </source>
</evidence>
<dbReference type="OrthoDB" id="27647at2759"/>
<dbReference type="Proteomes" id="UP000014680">
    <property type="component" value="Unassembled WGS sequence"/>
</dbReference>
<organism evidence="3 4">
    <name type="scientific">Entamoeba invadens IP1</name>
    <dbReference type="NCBI Taxonomy" id="370355"/>
    <lineage>
        <taxon>Eukaryota</taxon>
        <taxon>Amoebozoa</taxon>
        <taxon>Evosea</taxon>
        <taxon>Archamoebae</taxon>
        <taxon>Mastigamoebida</taxon>
        <taxon>Entamoebidae</taxon>
        <taxon>Entamoeba</taxon>
    </lineage>
</organism>
<gene>
    <name evidence="3" type="ORF">EIN_091940</name>
</gene>
<name>A0A0A1TYQ6_ENTIV</name>
<dbReference type="KEGG" id="eiv:EIN_091940"/>
<dbReference type="VEuPathDB" id="AmoebaDB:EIN_091940"/>
<feature type="chain" id="PRO_5001990552" evidence="2">
    <location>
        <begin position="19"/>
        <end position="164"/>
    </location>
</feature>
<evidence type="ECO:0000256" key="2">
    <source>
        <dbReference type="SAM" id="SignalP"/>
    </source>
</evidence>
<proteinExistence type="predicted"/>
<dbReference type="GeneID" id="14885607"/>
<reference evidence="3 4" key="1">
    <citation type="submission" date="2012-10" db="EMBL/GenBank/DDBJ databases">
        <authorList>
            <person name="Zafar N."/>
            <person name="Inman J."/>
            <person name="Hall N."/>
            <person name="Lorenzi H."/>
            <person name="Caler E."/>
        </authorList>
    </citation>
    <scope>NUCLEOTIDE SEQUENCE [LARGE SCALE GENOMIC DNA]</scope>
    <source>
        <strain evidence="3 4">IP1</strain>
    </source>
</reference>
<feature type="compositionally biased region" description="Polar residues" evidence="1">
    <location>
        <begin position="95"/>
        <end position="108"/>
    </location>
</feature>
<evidence type="ECO:0000313" key="4">
    <source>
        <dbReference type="Proteomes" id="UP000014680"/>
    </source>
</evidence>
<dbReference type="OMA" id="VHCYNIN"/>
<feature type="signal peptide" evidence="2">
    <location>
        <begin position="1"/>
        <end position="18"/>
    </location>
</feature>
<dbReference type="RefSeq" id="XP_004185975.1">
    <property type="nucleotide sequence ID" value="XM_004185927.1"/>
</dbReference>
<keyword evidence="2" id="KW-0732">Signal</keyword>
<keyword evidence="4" id="KW-1185">Reference proteome</keyword>
<dbReference type="AlphaFoldDB" id="A0A0A1TYQ6"/>
<feature type="region of interest" description="Disordered" evidence="1">
    <location>
        <begin position="93"/>
        <end position="113"/>
    </location>
</feature>
<evidence type="ECO:0000313" key="3">
    <source>
        <dbReference type="EMBL" id="ELP86629.1"/>
    </source>
</evidence>
<protein>
    <submittedName>
        <fullName evidence="3">Uncharacterized protein</fullName>
    </submittedName>
</protein>